<evidence type="ECO:0000313" key="1">
    <source>
        <dbReference type="EMBL" id="EOZ96379.1"/>
    </source>
</evidence>
<accession>S2DBR5</accession>
<dbReference type="AlphaFoldDB" id="S2DBR5"/>
<proteinExistence type="predicted"/>
<dbReference type="Proteomes" id="UP000006073">
    <property type="component" value="Unassembled WGS sequence"/>
</dbReference>
<reference evidence="1 2" key="1">
    <citation type="journal article" date="2013" name="Genome Announc.">
        <title>Draft Genome Sequence of Indibacter alkaliphilus Strain LW1T, Isolated from Lonar Lake, a Haloalkaline Lake in the Buldana District of Maharashtra, India.</title>
        <authorList>
            <person name="Singh A."/>
            <person name="Kumar Jangir P."/>
            <person name="Sharma R."/>
            <person name="Singh A."/>
            <person name="Kumar Pinnaka A."/>
            <person name="Shivaji S."/>
        </authorList>
    </citation>
    <scope>NUCLEOTIDE SEQUENCE [LARGE SCALE GENOMIC DNA]</scope>
    <source>
        <strain evidence="2">CCUG 57479 / KCTC 22604 / LW1</strain>
    </source>
</reference>
<dbReference type="EMBL" id="ALWO02000035">
    <property type="protein sequence ID" value="EOZ96379.1"/>
    <property type="molecule type" value="Genomic_DNA"/>
</dbReference>
<organism evidence="1 2">
    <name type="scientific">Indibacter alkaliphilus (strain CCUG 57479 / KCTC 22604 / LW1)</name>
    <dbReference type="NCBI Taxonomy" id="1189612"/>
    <lineage>
        <taxon>Bacteria</taxon>
        <taxon>Pseudomonadati</taxon>
        <taxon>Bacteroidota</taxon>
        <taxon>Cytophagia</taxon>
        <taxon>Cytophagales</taxon>
        <taxon>Cyclobacteriaceae</taxon>
    </lineage>
</organism>
<keyword evidence="2" id="KW-1185">Reference proteome</keyword>
<gene>
    <name evidence="1" type="ORF">A33Q_2500</name>
</gene>
<protein>
    <submittedName>
        <fullName evidence="1">Uncharacterized protein</fullName>
    </submittedName>
</protein>
<comment type="caution">
    <text evidence="1">The sequence shown here is derived from an EMBL/GenBank/DDBJ whole genome shotgun (WGS) entry which is preliminary data.</text>
</comment>
<name>S2DBR5_INDAL</name>
<evidence type="ECO:0000313" key="2">
    <source>
        <dbReference type="Proteomes" id="UP000006073"/>
    </source>
</evidence>
<sequence length="41" mass="4623">MPDMKLEIKVNGQLMEGEVNTIVGPEIAQYPLSKLNQEIDH</sequence>